<comment type="caution">
    <text evidence="1">The sequence shown here is derived from an EMBL/GenBank/DDBJ whole genome shotgun (WGS) entry which is preliminary data.</text>
</comment>
<protein>
    <submittedName>
        <fullName evidence="1">Uncharacterized protein</fullName>
    </submittedName>
</protein>
<evidence type="ECO:0000313" key="1">
    <source>
        <dbReference type="EMBL" id="GFY62031.1"/>
    </source>
</evidence>
<name>A0A8X7CCV0_9ARAC</name>
<accession>A0A8X7CCV0</accession>
<organism evidence="1 2">
    <name type="scientific">Trichonephila inaurata madagascariensis</name>
    <dbReference type="NCBI Taxonomy" id="2747483"/>
    <lineage>
        <taxon>Eukaryota</taxon>
        <taxon>Metazoa</taxon>
        <taxon>Ecdysozoa</taxon>
        <taxon>Arthropoda</taxon>
        <taxon>Chelicerata</taxon>
        <taxon>Arachnida</taxon>
        <taxon>Araneae</taxon>
        <taxon>Araneomorphae</taxon>
        <taxon>Entelegynae</taxon>
        <taxon>Araneoidea</taxon>
        <taxon>Nephilidae</taxon>
        <taxon>Trichonephila</taxon>
        <taxon>Trichonephila inaurata</taxon>
    </lineage>
</organism>
<dbReference type="EMBL" id="BMAV01014020">
    <property type="protein sequence ID" value="GFY62031.1"/>
    <property type="molecule type" value="Genomic_DNA"/>
</dbReference>
<gene>
    <name evidence="1" type="ORF">TNIN_153871</name>
</gene>
<dbReference type="AlphaFoldDB" id="A0A8X7CCV0"/>
<proteinExistence type="predicted"/>
<sequence>MGPGAVMYTNGLSKSTEFSAPLFTLQITQSRLPNKYITKVGIVLDMLCYMLAETSACEHCGGDNGCNLYNTETTTATVMGCKTSCEGMERYVTSIVSWFHVDEY</sequence>
<evidence type="ECO:0000313" key="2">
    <source>
        <dbReference type="Proteomes" id="UP000886998"/>
    </source>
</evidence>
<keyword evidence="2" id="KW-1185">Reference proteome</keyword>
<dbReference type="Proteomes" id="UP000886998">
    <property type="component" value="Unassembled WGS sequence"/>
</dbReference>
<dbReference type="OrthoDB" id="10394240at2759"/>
<reference evidence="1" key="1">
    <citation type="submission" date="2020-08" db="EMBL/GenBank/DDBJ databases">
        <title>Multicomponent nature underlies the extraordinary mechanical properties of spider dragline silk.</title>
        <authorList>
            <person name="Kono N."/>
            <person name="Nakamura H."/>
            <person name="Mori M."/>
            <person name="Yoshida Y."/>
            <person name="Ohtoshi R."/>
            <person name="Malay A.D."/>
            <person name="Moran D.A.P."/>
            <person name="Tomita M."/>
            <person name="Numata K."/>
            <person name="Arakawa K."/>
        </authorList>
    </citation>
    <scope>NUCLEOTIDE SEQUENCE</scope>
</reference>